<dbReference type="KEGG" id="dog:HP555_07075"/>
<proteinExistence type="predicted"/>
<accession>A0A7T5VD12</accession>
<dbReference type="Gene3D" id="1.10.3210.10">
    <property type="entry name" value="Hypothetical protein af1432"/>
    <property type="match status" value="1"/>
</dbReference>
<dbReference type="RefSeq" id="WP_199260964.1">
    <property type="nucleotide sequence ID" value="NZ_CP054140.1"/>
</dbReference>
<evidence type="ECO:0000313" key="2">
    <source>
        <dbReference type="Proteomes" id="UP000596092"/>
    </source>
</evidence>
<reference evidence="1 2" key="1">
    <citation type="submission" date="2020-05" db="EMBL/GenBank/DDBJ databases">
        <title>Complete genome of Desulfobulbus oligotrophicus.</title>
        <authorList>
            <person name="Podar M."/>
        </authorList>
    </citation>
    <scope>NUCLEOTIDE SEQUENCE [LARGE SCALE GENOMIC DNA]</scope>
    <source>
        <strain evidence="1 2">Prop6</strain>
    </source>
</reference>
<evidence type="ECO:0000313" key="1">
    <source>
        <dbReference type="EMBL" id="QQG65644.1"/>
    </source>
</evidence>
<keyword evidence="2" id="KW-1185">Reference proteome</keyword>
<gene>
    <name evidence="1" type="ORF">HP555_07075</name>
</gene>
<protein>
    <recommendedName>
        <fullName evidence="3">HD domain-containing protein</fullName>
    </recommendedName>
</protein>
<name>A0A7T5VD12_9BACT</name>
<dbReference type="SUPFAM" id="SSF109604">
    <property type="entry name" value="HD-domain/PDEase-like"/>
    <property type="match status" value="1"/>
</dbReference>
<dbReference type="EMBL" id="CP054140">
    <property type="protein sequence ID" value="QQG65644.1"/>
    <property type="molecule type" value="Genomic_DNA"/>
</dbReference>
<organism evidence="1 2">
    <name type="scientific">Desulfobulbus oligotrophicus</name>
    <dbReference type="NCBI Taxonomy" id="1909699"/>
    <lineage>
        <taxon>Bacteria</taxon>
        <taxon>Pseudomonadati</taxon>
        <taxon>Thermodesulfobacteriota</taxon>
        <taxon>Desulfobulbia</taxon>
        <taxon>Desulfobulbales</taxon>
        <taxon>Desulfobulbaceae</taxon>
        <taxon>Desulfobulbus</taxon>
    </lineage>
</organism>
<dbReference type="AlphaFoldDB" id="A0A7T5VD12"/>
<dbReference type="Proteomes" id="UP000596092">
    <property type="component" value="Chromosome"/>
</dbReference>
<sequence length="172" mass="19188">MINIELIQAVKNQFEVDWNGLHGVGHWARVYDNGLHLAQSTGASTNVVRLFAVFHDSRRFTDGRDMEHGPRGAQLARLYRGKYFELPDDEFDLLYTACSLHTRATTHADSTVQTCFDADRLDLARAGKTPDPKLLCTGAARDPKTIQWATQRSLTGFVPDNILGRLSKTGSL</sequence>
<evidence type="ECO:0008006" key="3">
    <source>
        <dbReference type="Google" id="ProtNLM"/>
    </source>
</evidence>